<organism evidence="2">
    <name type="scientific">Streptomyces sp. NBC_00119</name>
    <dbReference type="NCBI Taxonomy" id="2975659"/>
    <lineage>
        <taxon>Bacteria</taxon>
        <taxon>Bacillati</taxon>
        <taxon>Actinomycetota</taxon>
        <taxon>Actinomycetes</taxon>
        <taxon>Kitasatosporales</taxon>
        <taxon>Streptomycetaceae</taxon>
        <taxon>Streptomyces</taxon>
    </lineage>
</organism>
<feature type="region of interest" description="Disordered" evidence="1">
    <location>
        <begin position="1"/>
        <end position="25"/>
    </location>
</feature>
<sequence length="74" mass="7961">MSVIDDLAPPNIHHRPASAAPGGSDIQRRETALCARLPTLVVTDRIVGLRTVKRVGHLLGSDGRRTGVQLTSPW</sequence>
<proteinExistence type="predicted"/>
<gene>
    <name evidence="2" type="ORF">OHU69_49125</name>
</gene>
<dbReference type="EMBL" id="CP108195">
    <property type="protein sequence ID" value="WTS18248.1"/>
    <property type="molecule type" value="Genomic_DNA"/>
</dbReference>
<name>A0AAU1UM09_9ACTN</name>
<reference evidence="2" key="1">
    <citation type="submission" date="2022-10" db="EMBL/GenBank/DDBJ databases">
        <title>The complete genomes of actinobacterial strains from the NBC collection.</title>
        <authorList>
            <person name="Joergensen T.S."/>
            <person name="Alvarez Arevalo M."/>
            <person name="Sterndorff E.B."/>
            <person name="Faurdal D."/>
            <person name="Vuksanovic O."/>
            <person name="Mourched A.-S."/>
            <person name="Charusanti P."/>
            <person name="Shaw S."/>
            <person name="Blin K."/>
            <person name="Weber T."/>
        </authorList>
    </citation>
    <scope>NUCLEOTIDE SEQUENCE</scope>
    <source>
        <strain evidence="2">NBC_00119</strain>
    </source>
</reference>
<protein>
    <recommendedName>
        <fullName evidence="3">CBS domain-containing protein</fullName>
    </recommendedName>
</protein>
<evidence type="ECO:0000256" key="1">
    <source>
        <dbReference type="SAM" id="MobiDB-lite"/>
    </source>
</evidence>
<dbReference type="AlphaFoldDB" id="A0AAU1UM09"/>
<evidence type="ECO:0000313" key="2">
    <source>
        <dbReference type="EMBL" id="WTS18248.1"/>
    </source>
</evidence>
<accession>A0AAU1UM09</accession>
<evidence type="ECO:0008006" key="3">
    <source>
        <dbReference type="Google" id="ProtNLM"/>
    </source>
</evidence>